<evidence type="ECO:0000313" key="4">
    <source>
        <dbReference type="Proteomes" id="UP000078550"/>
    </source>
</evidence>
<keyword evidence="1" id="KW-0812">Transmembrane</keyword>
<feature type="transmembrane region" description="Helical" evidence="1">
    <location>
        <begin position="6"/>
        <end position="26"/>
    </location>
</feature>
<gene>
    <name evidence="2" type="ORF">POVWA1_022710</name>
    <name evidence="3" type="ORF">POVWA2_022510</name>
</gene>
<reference evidence="2" key="1">
    <citation type="submission" date="2016-05" db="EMBL/GenBank/DDBJ databases">
        <authorList>
            <person name="Lavstsen T."/>
            <person name="Jespersen J.S."/>
        </authorList>
    </citation>
    <scope>NUCLEOTIDE SEQUENCE [LARGE SCALE GENOMIC DNA]</scope>
</reference>
<evidence type="ECO:0000313" key="2">
    <source>
        <dbReference type="EMBL" id="SBT34497.1"/>
    </source>
</evidence>
<dbReference type="Proteomes" id="UP000078555">
    <property type="component" value="Unassembled WGS sequence"/>
</dbReference>
<feature type="transmembrane region" description="Helical" evidence="1">
    <location>
        <begin position="137"/>
        <end position="156"/>
    </location>
</feature>
<keyword evidence="1" id="KW-0472">Membrane</keyword>
<keyword evidence="5" id="KW-1185">Reference proteome</keyword>
<dbReference type="EMBL" id="FLRD01000070">
    <property type="protein sequence ID" value="SBT34497.1"/>
    <property type="molecule type" value="Genomic_DNA"/>
</dbReference>
<evidence type="ECO:0000256" key="1">
    <source>
        <dbReference type="SAM" id="Phobius"/>
    </source>
</evidence>
<dbReference type="EMBL" id="FLRE01000087">
    <property type="protein sequence ID" value="SBT34938.1"/>
    <property type="molecule type" value="Genomic_DNA"/>
</dbReference>
<protein>
    <submittedName>
        <fullName evidence="2">Uncharacterized protein</fullName>
    </submittedName>
</protein>
<dbReference type="AlphaFoldDB" id="A0A1A8YST5"/>
<dbReference type="Proteomes" id="UP000078550">
    <property type="component" value="Unassembled WGS sequence"/>
</dbReference>
<accession>A0A1A8YST5</accession>
<evidence type="ECO:0000313" key="5">
    <source>
        <dbReference type="Proteomes" id="UP000078555"/>
    </source>
</evidence>
<evidence type="ECO:0000313" key="3">
    <source>
        <dbReference type="EMBL" id="SBT34938.1"/>
    </source>
</evidence>
<name>A0A1A8YST5_PLAOA</name>
<reference evidence="4 5" key="2">
    <citation type="submission" date="2016-05" db="EMBL/GenBank/DDBJ databases">
        <authorList>
            <person name="Naeem Raeece"/>
        </authorList>
    </citation>
    <scope>NUCLEOTIDE SEQUENCE [LARGE SCALE GENOMIC DNA]</scope>
</reference>
<sequence>MFCFRVAYEHTTVLVVTFLTCIYSLLSKHHICSRRLSRFYLEFLITIRIPQNTAHIHPMSGTRSCNMPIIKSSMSLFIIPSIIIPIPKKKMFITPNIILRELFPFSGTSKFIILSIMCDDILLQIGDIGKGGGWVEWILGKLITVHVYVWLLLYNLRVTNARIEKNSFQLWLFLKLIWQGVYRISVRFFYLSMACVKKIPVD</sequence>
<organism evidence="2 5">
    <name type="scientific">Plasmodium ovale wallikeri</name>
    <dbReference type="NCBI Taxonomy" id="864142"/>
    <lineage>
        <taxon>Eukaryota</taxon>
        <taxon>Sar</taxon>
        <taxon>Alveolata</taxon>
        <taxon>Apicomplexa</taxon>
        <taxon>Aconoidasida</taxon>
        <taxon>Haemosporida</taxon>
        <taxon>Plasmodiidae</taxon>
        <taxon>Plasmodium</taxon>
        <taxon>Plasmodium (Plasmodium)</taxon>
    </lineage>
</organism>
<keyword evidence="1" id="KW-1133">Transmembrane helix</keyword>
<proteinExistence type="predicted"/>